<dbReference type="EMBL" id="VIWO01000004">
    <property type="protein sequence ID" value="TWF40699.1"/>
    <property type="molecule type" value="Genomic_DNA"/>
</dbReference>
<accession>A0A561PRF8</accession>
<feature type="chain" id="PRO_5021981779" evidence="1">
    <location>
        <begin position="22"/>
        <end position="249"/>
    </location>
</feature>
<evidence type="ECO:0000313" key="3">
    <source>
        <dbReference type="Proteomes" id="UP000320811"/>
    </source>
</evidence>
<sequence>MRTPCLILICCISCLCGVAQTGKLFQVKKIVISDAAQKKHPGDFQRSTPYFFEDESYTVRKTCSGEFGGSIIFKNKKTGIEYSCSATCPVVVNKVDGKYIVTNALSHLIGFSEVLQIDHPDSMQVFKPFQPGKSKKKKGIIIRYVGDDEVRATLGSKQLLDTTRILILSSFIFNNQCYHIVTDFEKTYISTIENKKLIHLQLLCDESLFTDDAEVIQTKDNHNILFFGKGEASGYIDIMGNNILLTTYQ</sequence>
<evidence type="ECO:0000256" key="1">
    <source>
        <dbReference type="SAM" id="SignalP"/>
    </source>
</evidence>
<evidence type="ECO:0000313" key="2">
    <source>
        <dbReference type="EMBL" id="TWF40699.1"/>
    </source>
</evidence>
<protein>
    <submittedName>
        <fullName evidence="2">Uncharacterized protein</fullName>
    </submittedName>
</protein>
<gene>
    <name evidence="2" type="ORF">FHW36_104383</name>
</gene>
<name>A0A561PRF8_9BACT</name>
<dbReference type="OrthoDB" id="1490226at2"/>
<organism evidence="2 3">
    <name type="scientific">Chitinophaga polysaccharea</name>
    <dbReference type="NCBI Taxonomy" id="1293035"/>
    <lineage>
        <taxon>Bacteria</taxon>
        <taxon>Pseudomonadati</taxon>
        <taxon>Bacteroidota</taxon>
        <taxon>Chitinophagia</taxon>
        <taxon>Chitinophagales</taxon>
        <taxon>Chitinophagaceae</taxon>
        <taxon>Chitinophaga</taxon>
    </lineage>
</organism>
<proteinExistence type="predicted"/>
<dbReference type="RefSeq" id="WP_145670678.1">
    <property type="nucleotide sequence ID" value="NZ_VIWO01000004.1"/>
</dbReference>
<comment type="caution">
    <text evidence="2">The sequence shown here is derived from an EMBL/GenBank/DDBJ whole genome shotgun (WGS) entry which is preliminary data.</text>
</comment>
<reference evidence="2 3" key="1">
    <citation type="submission" date="2019-06" db="EMBL/GenBank/DDBJ databases">
        <title>Sorghum-associated microbial communities from plants grown in Nebraska, USA.</title>
        <authorList>
            <person name="Schachtman D."/>
        </authorList>
    </citation>
    <scope>NUCLEOTIDE SEQUENCE [LARGE SCALE GENOMIC DNA]</scope>
    <source>
        <strain evidence="2 3">1209</strain>
    </source>
</reference>
<keyword evidence="1" id="KW-0732">Signal</keyword>
<dbReference type="Proteomes" id="UP000320811">
    <property type="component" value="Unassembled WGS sequence"/>
</dbReference>
<feature type="signal peptide" evidence="1">
    <location>
        <begin position="1"/>
        <end position="21"/>
    </location>
</feature>
<keyword evidence="3" id="KW-1185">Reference proteome</keyword>
<dbReference type="AlphaFoldDB" id="A0A561PRF8"/>